<name>A0A6A5XDA3_9PLEO</name>
<keyword evidence="3" id="KW-1185">Reference proteome</keyword>
<evidence type="ECO:0000313" key="3">
    <source>
        <dbReference type="Proteomes" id="UP000799778"/>
    </source>
</evidence>
<dbReference type="AlphaFoldDB" id="A0A6A5XDA3"/>
<reference evidence="2" key="1">
    <citation type="journal article" date="2020" name="Stud. Mycol.">
        <title>101 Dothideomycetes genomes: a test case for predicting lifestyles and emergence of pathogens.</title>
        <authorList>
            <person name="Haridas S."/>
            <person name="Albert R."/>
            <person name="Binder M."/>
            <person name="Bloem J."/>
            <person name="Labutti K."/>
            <person name="Salamov A."/>
            <person name="Andreopoulos B."/>
            <person name="Baker S."/>
            <person name="Barry K."/>
            <person name="Bills G."/>
            <person name="Bluhm B."/>
            <person name="Cannon C."/>
            <person name="Castanera R."/>
            <person name="Culley D."/>
            <person name="Daum C."/>
            <person name="Ezra D."/>
            <person name="Gonzalez J."/>
            <person name="Henrissat B."/>
            <person name="Kuo A."/>
            <person name="Liang C."/>
            <person name="Lipzen A."/>
            <person name="Lutzoni F."/>
            <person name="Magnuson J."/>
            <person name="Mondo S."/>
            <person name="Nolan M."/>
            <person name="Ohm R."/>
            <person name="Pangilinan J."/>
            <person name="Park H.-J."/>
            <person name="Ramirez L."/>
            <person name="Alfaro M."/>
            <person name="Sun H."/>
            <person name="Tritt A."/>
            <person name="Yoshinaga Y."/>
            <person name="Zwiers L.-H."/>
            <person name="Turgeon B."/>
            <person name="Goodwin S."/>
            <person name="Spatafora J."/>
            <person name="Crous P."/>
            <person name="Grigoriev I."/>
        </authorList>
    </citation>
    <scope>NUCLEOTIDE SEQUENCE</scope>
    <source>
        <strain evidence="2">CBS 175.79</strain>
    </source>
</reference>
<evidence type="ECO:0000313" key="2">
    <source>
        <dbReference type="EMBL" id="KAF2010982.1"/>
    </source>
</evidence>
<protein>
    <submittedName>
        <fullName evidence="2">Uncharacterized protein</fullName>
    </submittedName>
</protein>
<evidence type="ECO:0000256" key="1">
    <source>
        <dbReference type="SAM" id="MobiDB-lite"/>
    </source>
</evidence>
<dbReference type="RefSeq" id="XP_033379321.1">
    <property type="nucleotide sequence ID" value="XM_033532392.1"/>
</dbReference>
<sequence>MSFVLVCNEAEDDAVSFWEAPSCGMSFQTDKGEPMTLSRSKLLAACPSLEVSEVANFQQTPHVAQQFSKNWKDGAFDQPPNLPTHESKPPSSKSRCTASQNPLHSIVNPQKDPKATPFNPPNLPIEARVDRFTHSEPGNDSLQTSINHNMSRPRGYLVALRHDHEGTLKLCISTGDGSESKTLKPDHSCIWVMMDAAANTITTEEGAATPFMVHELGWFTNPTLLKSICLATPVPLHQAGHVSTFHAWVAMLLHNLQVHHSSRWAPNLGNIM</sequence>
<proteinExistence type="predicted"/>
<organism evidence="2 3">
    <name type="scientific">Aaosphaeria arxii CBS 175.79</name>
    <dbReference type="NCBI Taxonomy" id="1450172"/>
    <lineage>
        <taxon>Eukaryota</taxon>
        <taxon>Fungi</taxon>
        <taxon>Dikarya</taxon>
        <taxon>Ascomycota</taxon>
        <taxon>Pezizomycotina</taxon>
        <taxon>Dothideomycetes</taxon>
        <taxon>Pleosporomycetidae</taxon>
        <taxon>Pleosporales</taxon>
        <taxon>Pleosporales incertae sedis</taxon>
        <taxon>Aaosphaeria</taxon>
    </lineage>
</organism>
<feature type="region of interest" description="Disordered" evidence="1">
    <location>
        <begin position="72"/>
        <end position="125"/>
    </location>
</feature>
<dbReference type="Proteomes" id="UP000799778">
    <property type="component" value="Unassembled WGS sequence"/>
</dbReference>
<gene>
    <name evidence="2" type="ORF">BU24DRAFT_466727</name>
</gene>
<dbReference type="GeneID" id="54289789"/>
<feature type="compositionally biased region" description="Polar residues" evidence="1">
    <location>
        <begin position="89"/>
        <end position="103"/>
    </location>
</feature>
<accession>A0A6A5XDA3</accession>
<dbReference type="EMBL" id="ML978075">
    <property type="protein sequence ID" value="KAF2010982.1"/>
    <property type="molecule type" value="Genomic_DNA"/>
</dbReference>